<dbReference type="EMBL" id="LYPA01000047">
    <property type="protein sequence ID" value="OBR66384.1"/>
    <property type="molecule type" value="Genomic_DNA"/>
</dbReference>
<dbReference type="RefSeq" id="WP_068682060.1">
    <property type="nucleotide sequence ID" value="NZ_LYPA01000047.1"/>
</dbReference>
<name>A0A1A5YL88_9BACL</name>
<dbReference type="Pfam" id="PF07293">
    <property type="entry name" value="DUF1450"/>
    <property type="match status" value="1"/>
</dbReference>
<organism evidence="1 2">
    <name type="scientific">Paenibacillus oryzae</name>
    <dbReference type="NCBI Taxonomy" id="1844972"/>
    <lineage>
        <taxon>Bacteria</taxon>
        <taxon>Bacillati</taxon>
        <taxon>Bacillota</taxon>
        <taxon>Bacilli</taxon>
        <taxon>Bacillales</taxon>
        <taxon>Paenibacillaceae</taxon>
        <taxon>Paenibacillus</taxon>
    </lineage>
</organism>
<dbReference type="InterPro" id="IPR009910">
    <property type="entry name" value="DUF1450"/>
</dbReference>
<comment type="caution">
    <text evidence="1">The sequence shown here is derived from an EMBL/GenBank/DDBJ whole genome shotgun (WGS) entry which is preliminary data.</text>
</comment>
<proteinExistence type="predicted"/>
<dbReference type="Proteomes" id="UP000092024">
    <property type="component" value="Unassembled WGS sequence"/>
</dbReference>
<reference evidence="1 2" key="1">
    <citation type="submission" date="2016-05" db="EMBL/GenBank/DDBJ databases">
        <title>Paenibacillus oryzae. sp. nov., isolated from the rice root.</title>
        <authorList>
            <person name="Zhang J."/>
            <person name="Zhang X."/>
        </authorList>
    </citation>
    <scope>NUCLEOTIDE SEQUENCE [LARGE SCALE GENOMIC DNA]</scope>
    <source>
        <strain evidence="1 2">1DrF-4</strain>
    </source>
</reference>
<dbReference type="STRING" id="1844972.A7K91_24515"/>
<dbReference type="AlphaFoldDB" id="A0A1A5YL88"/>
<evidence type="ECO:0008006" key="3">
    <source>
        <dbReference type="Google" id="ProtNLM"/>
    </source>
</evidence>
<gene>
    <name evidence="1" type="ORF">A7K91_24515</name>
</gene>
<evidence type="ECO:0000313" key="1">
    <source>
        <dbReference type="EMBL" id="OBR66384.1"/>
    </source>
</evidence>
<sequence>MGKKPEKVKLCRRNWDNGSKQLNKALKKDYPELKRKKKDCLGKCKTCRSQCLIMVGSDYISAASHQAVLKKLKKRMD</sequence>
<keyword evidence="2" id="KW-1185">Reference proteome</keyword>
<accession>A0A1A5YL88</accession>
<protein>
    <recommendedName>
        <fullName evidence="3">DUF1450 domain-containing protein</fullName>
    </recommendedName>
</protein>
<evidence type="ECO:0000313" key="2">
    <source>
        <dbReference type="Proteomes" id="UP000092024"/>
    </source>
</evidence>